<evidence type="ECO:0000313" key="2">
    <source>
        <dbReference type="Proteomes" id="UP000444980"/>
    </source>
</evidence>
<dbReference type="RefSeq" id="WP_161925849.1">
    <property type="nucleotide sequence ID" value="NZ_BJOU01000001.1"/>
</dbReference>
<protein>
    <recommendedName>
        <fullName evidence="3">Metal-dependent phosphohydrolase</fullName>
    </recommendedName>
</protein>
<dbReference type="EMBL" id="BJOU01000001">
    <property type="protein sequence ID" value="GED96370.1"/>
    <property type="molecule type" value="Genomic_DNA"/>
</dbReference>
<dbReference type="PIRSF" id="PIRSF035170">
    <property type="entry name" value="HD_phosphohydro"/>
    <property type="match status" value="1"/>
</dbReference>
<proteinExistence type="predicted"/>
<dbReference type="OrthoDB" id="9808993at2"/>
<dbReference type="Gene3D" id="1.10.3210.10">
    <property type="entry name" value="Hypothetical protein af1432"/>
    <property type="match status" value="1"/>
</dbReference>
<accession>A0A7M3SUP6</accession>
<sequence>MDVVEIAPVLRTELLRRWNEPHRRHHDQRHLDEVVAGLATLSEAGLDFDARPTVLAAWFHDAVYRPLRPDNEEASANLARELLVDDDDRDEVARLVELTRTHQPAPGDRNGIALSDADLAVLGADAHRYDEYAANVGEEFRRVPRPLYRRKRRELLAEFLTREHLYVSPPAQQLWEATARANIAREIEALAR</sequence>
<reference evidence="2" key="1">
    <citation type="submission" date="2019-06" db="EMBL/GenBank/DDBJ databases">
        <title>Gordonia isolated from sludge of a wastewater treatment plant.</title>
        <authorList>
            <person name="Tamura T."/>
            <person name="Aoyama K."/>
            <person name="Kang Y."/>
            <person name="Saito S."/>
            <person name="Akiyama N."/>
            <person name="Yazawa K."/>
            <person name="Gonoi T."/>
            <person name="Mikami Y."/>
        </authorList>
    </citation>
    <scope>NUCLEOTIDE SEQUENCE [LARGE SCALE GENOMIC DNA]</scope>
    <source>
        <strain evidence="2">NBRC 107697</strain>
    </source>
</reference>
<evidence type="ECO:0008006" key="3">
    <source>
        <dbReference type="Google" id="ProtNLM"/>
    </source>
</evidence>
<dbReference type="PANTHER" id="PTHR21174:SF0">
    <property type="entry name" value="HD PHOSPHOHYDROLASE FAMILY PROTEIN-RELATED"/>
    <property type="match status" value="1"/>
</dbReference>
<dbReference type="PANTHER" id="PTHR21174">
    <property type="match status" value="1"/>
</dbReference>
<dbReference type="AlphaFoldDB" id="A0A7M3SUP6"/>
<keyword evidence="2" id="KW-1185">Reference proteome</keyword>
<dbReference type="SUPFAM" id="SSF109604">
    <property type="entry name" value="HD-domain/PDEase-like"/>
    <property type="match status" value="1"/>
</dbReference>
<name>A0A7M3SUP6_9ACTN</name>
<gene>
    <name evidence="1" type="ORF">nbrc107697_04090</name>
</gene>
<comment type="caution">
    <text evidence="1">The sequence shown here is derived from an EMBL/GenBank/DDBJ whole genome shotgun (WGS) entry which is preliminary data.</text>
</comment>
<organism evidence="1 2">
    <name type="scientific">Gordonia crocea</name>
    <dbReference type="NCBI Taxonomy" id="589162"/>
    <lineage>
        <taxon>Bacteria</taxon>
        <taxon>Bacillati</taxon>
        <taxon>Actinomycetota</taxon>
        <taxon>Actinomycetes</taxon>
        <taxon>Mycobacteriales</taxon>
        <taxon>Gordoniaceae</taxon>
        <taxon>Gordonia</taxon>
    </lineage>
</organism>
<evidence type="ECO:0000313" key="1">
    <source>
        <dbReference type="EMBL" id="GED96370.1"/>
    </source>
</evidence>
<dbReference type="InterPro" id="IPR009218">
    <property type="entry name" value="HD_phosphohydro"/>
</dbReference>
<dbReference type="Proteomes" id="UP000444980">
    <property type="component" value="Unassembled WGS sequence"/>
</dbReference>